<dbReference type="GO" id="GO:0003723">
    <property type="term" value="F:RNA binding"/>
    <property type="evidence" value="ECO:0007669"/>
    <property type="project" value="UniProtKB-KW"/>
</dbReference>
<dbReference type="CDD" id="cd01718">
    <property type="entry name" value="Sm_E"/>
    <property type="match status" value="1"/>
</dbReference>
<organism evidence="13 14">
    <name type="scientific">Cryptosporidium andersoni</name>
    <dbReference type="NCBI Taxonomy" id="117008"/>
    <lineage>
        <taxon>Eukaryota</taxon>
        <taxon>Sar</taxon>
        <taxon>Alveolata</taxon>
        <taxon>Apicomplexa</taxon>
        <taxon>Conoidasida</taxon>
        <taxon>Coccidia</taxon>
        <taxon>Eucoccidiorida</taxon>
        <taxon>Eimeriorina</taxon>
        <taxon>Cryptosporidiidae</taxon>
        <taxon>Cryptosporidium</taxon>
    </lineage>
</organism>
<evidence type="ECO:0000256" key="8">
    <source>
        <dbReference type="ARBA" id="ARBA00023187"/>
    </source>
</evidence>
<dbReference type="Gene3D" id="2.30.30.100">
    <property type="match status" value="1"/>
</dbReference>
<dbReference type="OrthoDB" id="25620at2759"/>
<evidence type="ECO:0000256" key="5">
    <source>
        <dbReference type="ARBA" id="ARBA00022664"/>
    </source>
</evidence>
<gene>
    <name evidence="13" type="ORF">cand_028560</name>
</gene>
<keyword evidence="9 11" id="KW-0539">Nucleus</keyword>
<dbReference type="GO" id="GO:0046540">
    <property type="term" value="C:U4/U6 x U5 tri-snRNP complex"/>
    <property type="evidence" value="ECO:0007669"/>
    <property type="project" value="UniProtKB-UniRule"/>
</dbReference>
<evidence type="ECO:0000313" key="14">
    <source>
        <dbReference type="Proteomes" id="UP000186804"/>
    </source>
</evidence>
<evidence type="ECO:0000256" key="4">
    <source>
        <dbReference type="ARBA" id="ARBA00022490"/>
    </source>
</evidence>
<evidence type="ECO:0000256" key="2">
    <source>
        <dbReference type="ARBA" id="ARBA00004496"/>
    </source>
</evidence>
<dbReference type="SUPFAM" id="SSF50182">
    <property type="entry name" value="Sm-like ribonucleoproteins"/>
    <property type="match status" value="1"/>
</dbReference>
<comment type="function">
    <text evidence="11">Plays a role in pre-mRNA splicing as a core component of the spliceosomal U1, U2, U4 and U5 small nuclear ribonucleoproteins (snRNPs), the building blocks of the spliceosome.</text>
</comment>
<sequence length="91" mass="10834">MNQQRRTQKIMTQPINQIFRLFTSKQRVQIWLYDHPELSIEGKIQGFDEYMNIVLDDVTEVYTKKDEVSRRDIGRLMLRGENISLISDAKC</sequence>
<dbReference type="Proteomes" id="UP000186804">
    <property type="component" value="Unassembled WGS sequence"/>
</dbReference>
<dbReference type="EMBL" id="LRBS01000055">
    <property type="protein sequence ID" value="OII76637.1"/>
    <property type="molecule type" value="Genomic_DNA"/>
</dbReference>
<keyword evidence="8 11" id="KW-0508">mRNA splicing</keyword>
<dbReference type="GO" id="GO:0000387">
    <property type="term" value="P:spliceosomal snRNP assembly"/>
    <property type="evidence" value="ECO:0007669"/>
    <property type="project" value="UniProtKB-UniRule"/>
</dbReference>
<proteinExistence type="inferred from homology"/>
<feature type="domain" description="Sm" evidence="12">
    <location>
        <begin position="15"/>
        <end position="91"/>
    </location>
</feature>
<name>A0A1J4MUT2_9CRYT</name>
<dbReference type="InterPro" id="IPR027078">
    <property type="entry name" value="snRNP-E"/>
</dbReference>
<keyword evidence="14" id="KW-1185">Reference proteome</keyword>
<evidence type="ECO:0000256" key="7">
    <source>
        <dbReference type="ARBA" id="ARBA00022884"/>
    </source>
</evidence>
<evidence type="ECO:0000256" key="9">
    <source>
        <dbReference type="ARBA" id="ARBA00023242"/>
    </source>
</evidence>
<evidence type="ECO:0000256" key="10">
    <source>
        <dbReference type="ARBA" id="ARBA00023274"/>
    </source>
</evidence>
<dbReference type="AlphaFoldDB" id="A0A1J4MUT2"/>
<reference evidence="13 14" key="1">
    <citation type="submission" date="2016-10" db="EMBL/GenBank/DDBJ databases">
        <title>Reductive evolution of mitochondrial metabolism and differential evolution of invasion-related proteins in Cryptosporidium.</title>
        <authorList>
            <person name="Liu S."/>
            <person name="Roellig D.M."/>
            <person name="Guo Y."/>
            <person name="Li N."/>
            <person name="Frace M.A."/>
            <person name="Tang K."/>
            <person name="Zhang L."/>
            <person name="Feng Y."/>
            <person name="Xiao L."/>
        </authorList>
    </citation>
    <scope>NUCLEOTIDE SEQUENCE [LARGE SCALE GENOMIC DNA]</scope>
    <source>
        <strain evidence="13">30847</strain>
    </source>
</reference>
<keyword evidence="10 11" id="KW-0687">Ribonucleoprotein</keyword>
<dbReference type="Pfam" id="PF01423">
    <property type="entry name" value="LSM"/>
    <property type="match status" value="1"/>
</dbReference>
<dbReference type="SMART" id="SM00651">
    <property type="entry name" value="Sm"/>
    <property type="match status" value="1"/>
</dbReference>
<keyword evidence="7 11" id="KW-0694">RNA-binding</keyword>
<dbReference type="PANTHER" id="PTHR11193">
    <property type="entry name" value="SMALL NUCLEAR RIBONUCLEOPROTEIN E"/>
    <property type="match status" value="1"/>
</dbReference>
<dbReference type="InterPro" id="IPR001163">
    <property type="entry name" value="Sm_dom_euk/arc"/>
</dbReference>
<dbReference type="InterPro" id="IPR010920">
    <property type="entry name" value="LSM_dom_sf"/>
</dbReference>
<dbReference type="GeneID" id="92367040"/>
<dbReference type="InterPro" id="IPR047575">
    <property type="entry name" value="Sm"/>
</dbReference>
<dbReference type="GO" id="GO:0005737">
    <property type="term" value="C:cytoplasm"/>
    <property type="evidence" value="ECO:0007669"/>
    <property type="project" value="UniProtKB-SubCell"/>
</dbReference>
<dbReference type="GO" id="GO:0005682">
    <property type="term" value="C:U5 snRNP"/>
    <property type="evidence" value="ECO:0007669"/>
    <property type="project" value="UniProtKB-UniRule"/>
</dbReference>
<dbReference type="PROSITE" id="PS52002">
    <property type="entry name" value="SM"/>
    <property type="match status" value="1"/>
</dbReference>
<evidence type="ECO:0000256" key="11">
    <source>
        <dbReference type="RuleBase" id="RU365053"/>
    </source>
</evidence>
<dbReference type="GO" id="GO:0005686">
    <property type="term" value="C:U2 snRNP"/>
    <property type="evidence" value="ECO:0007669"/>
    <property type="project" value="UniProtKB-UniRule"/>
</dbReference>
<dbReference type="GO" id="GO:0005687">
    <property type="term" value="C:U4 snRNP"/>
    <property type="evidence" value="ECO:0007669"/>
    <property type="project" value="UniProtKB-UniRule"/>
</dbReference>
<evidence type="ECO:0000313" key="13">
    <source>
        <dbReference type="EMBL" id="OII76637.1"/>
    </source>
</evidence>
<evidence type="ECO:0000256" key="1">
    <source>
        <dbReference type="ARBA" id="ARBA00004123"/>
    </source>
</evidence>
<keyword evidence="4" id="KW-0963">Cytoplasm</keyword>
<dbReference type="GO" id="GO:0005681">
    <property type="term" value="C:spliceosomal complex"/>
    <property type="evidence" value="ECO:0007669"/>
    <property type="project" value="UniProtKB-KW"/>
</dbReference>
<dbReference type="RefSeq" id="XP_067068483.1">
    <property type="nucleotide sequence ID" value="XM_067213084.1"/>
</dbReference>
<evidence type="ECO:0000256" key="3">
    <source>
        <dbReference type="ARBA" id="ARBA00006850"/>
    </source>
</evidence>
<dbReference type="GO" id="GO:0005685">
    <property type="term" value="C:U1 snRNP"/>
    <property type="evidence" value="ECO:0007669"/>
    <property type="project" value="UniProtKB-UniRule"/>
</dbReference>
<keyword evidence="6 11" id="KW-0747">Spliceosome</keyword>
<comment type="caution">
    <text evidence="13">The sequence shown here is derived from an EMBL/GenBank/DDBJ whole genome shotgun (WGS) entry which is preliminary data.</text>
</comment>
<comment type="similarity">
    <text evidence="3 11">Belongs to the snRNP Sm proteins family.</text>
</comment>
<evidence type="ECO:0000256" key="6">
    <source>
        <dbReference type="ARBA" id="ARBA00022728"/>
    </source>
</evidence>
<protein>
    <recommendedName>
        <fullName evidence="11">Small nuclear ribonucleoprotein E</fullName>
        <shortName evidence="11">snRNP-E</shortName>
    </recommendedName>
    <alternativeName>
        <fullName evidence="11">Sm protein E</fullName>
    </alternativeName>
</protein>
<comment type="subcellular location">
    <subcellularLocation>
        <location evidence="2">Cytoplasm</location>
    </subcellularLocation>
    <subcellularLocation>
        <location evidence="1 11">Nucleus</location>
    </subcellularLocation>
</comment>
<dbReference type="VEuPathDB" id="CryptoDB:cand_028560"/>
<accession>A0A1J4MUT2</accession>
<keyword evidence="5 11" id="KW-0507">mRNA processing</keyword>
<evidence type="ECO:0000259" key="12">
    <source>
        <dbReference type="PROSITE" id="PS52002"/>
    </source>
</evidence>